<proteinExistence type="predicted"/>
<comment type="caution">
    <text evidence="1">The sequence shown here is derived from an EMBL/GenBank/DDBJ whole genome shotgun (WGS) entry which is preliminary data.</text>
</comment>
<dbReference type="Proteomes" id="UP000005045">
    <property type="component" value="Unassembled WGS sequence"/>
</dbReference>
<name>B1FV48_PARG4</name>
<gene>
    <name evidence="1" type="ORF">BgramDRAFT_0921</name>
</gene>
<dbReference type="OrthoDB" id="9008236at2"/>
<protein>
    <submittedName>
        <fullName evidence="1">Putative cytoplasmic protein</fullName>
    </submittedName>
</protein>
<accession>B1FV48</accession>
<evidence type="ECO:0000313" key="1">
    <source>
        <dbReference type="EMBL" id="EDT12357.1"/>
    </source>
</evidence>
<organism evidence="1 2">
    <name type="scientific">Paraburkholderia graminis (strain ATCC 700544 / DSM 17151 / LMG 18924 / NCIMB 13744 / C4D1M)</name>
    <dbReference type="NCBI Taxonomy" id="396598"/>
    <lineage>
        <taxon>Bacteria</taxon>
        <taxon>Pseudomonadati</taxon>
        <taxon>Pseudomonadota</taxon>
        <taxon>Betaproteobacteria</taxon>
        <taxon>Burkholderiales</taxon>
        <taxon>Burkholderiaceae</taxon>
        <taxon>Paraburkholderia</taxon>
    </lineage>
</organism>
<dbReference type="AlphaFoldDB" id="B1FV48"/>
<keyword evidence="2" id="KW-1185">Reference proteome</keyword>
<dbReference type="EMBL" id="ABLD01000002">
    <property type="protein sequence ID" value="EDT12357.1"/>
    <property type="molecule type" value="Genomic_DNA"/>
</dbReference>
<sequence length="79" mass="8859">MIQDQAIARQVSDRLLQVNGALDEAIVFVQDNCSAIEIQAFKRAMGEIMYKVFEEALIPIYKKHPILVPEGLRVSGITD</sequence>
<dbReference type="RefSeq" id="WP_006047480.1">
    <property type="nucleotide sequence ID" value="NZ_ABLD01000002.1"/>
</dbReference>
<reference evidence="1 2" key="1">
    <citation type="submission" date="2008-03" db="EMBL/GenBank/DDBJ databases">
        <title>Sequencing of the draft genome and assembly of Burkholderia graminis C4D1M.</title>
        <authorList>
            <consortium name="US DOE Joint Genome Institute (JGI-PGF)"/>
            <person name="Copeland A."/>
            <person name="Lucas S."/>
            <person name="Lapidus A."/>
            <person name="Glavina del Rio T."/>
            <person name="Dalin E."/>
            <person name="Tice H."/>
            <person name="Bruce D."/>
            <person name="Goodwin L."/>
            <person name="Pitluck S."/>
            <person name="Larimer F."/>
            <person name="Land M.L."/>
            <person name="Hauser L."/>
            <person name="Tiedje J."/>
            <person name="Richardson P."/>
        </authorList>
    </citation>
    <scope>NUCLEOTIDE SEQUENCE [LARGE SCALE GENOMIC DNA]</scope>
    <source>
        <strain evidence="2">ATCC 700544 / DSM 17151 / LMG 18924 / NCIMB 13744 / C4D1M</strain>
    </source>
</reference>
<evidence type="ECO:0000313" key="2">
    <source>
        <dbReference type="Proteomes" id="UP000005045"/>
    </source>
</evidence>